<dbReference type="SUPFAM" id="SSF46785">
    <property type="entry name" value="Winged helix' DNA-binding domain"/>
    <property type="match status" value="1"/>
</dbReference>
<organism evidence="1 2">
    <name type="scientific">Nocardia jiangsuensis</name>
    <dbReference type="NCBI Taxonomy" id="1691563"/>
    <lineage>
        <taxon>Bacteria</taxon>
        <taxon>Bacillati</taxon>
        <taxon>Actinomycetota</taxon>
        <taxon>Actinomycetes</taxon>
        <taxon>Mycobacteriales</taxon>
        <taxon>Nocardiaceae</taxon>
        <taxon>Nocardia</taxon>
    </lineage>
</organism>
<comment type="caution">
    <text evidence="1">The sequence shown here is derived from an EMBL/GenBank/DDBJ whole genome shotgun (WGS) entry which is preliminary data.</text>
</comment>
<dbReference type="RefSeq" id="WP_378610986.1">
    <property type="nucleotide sequence ID" value="NZ_JBHSAX010000004.1"/>
</dbReference>
<dbReference type="EMBL" id="JBHSAX010000004">
    <property type="protein sequence ID" value="MFC3961228.1"/>
    <property type="molecule type" value="Genomic_DNA"/>
</dbReference>
<proteinExistence type="predicted"/>
<evidence type="ECO:0000313" key="2">
    <source>
        <dbReference type="Proteomes" id="UP001595696"/>
    </source>
</evidence>
<reference evidence="2" key="1">
    <citation type="journal article" date="2019" name="Int. J. Syst. Evol. Microbiol.">
        <title>The Global Catalogue of Microorganisms (GCM) 10K type strain sequencing project: providing services to taxonomists for standard genome sequencing and annotation.</title>
        <authorList>
            <consortium name="The Broad Institute Genomics Platform"/>
            <consortium name="The Broad Institute Genome Sequencing Center for Infectious Disease"/>
            <person name="Wu L."/>
            <person name="Ma J."/>
        </authorList>
    </citation>
    <scope>NUCLEOTIDE SEQUENCE [LARGE SCALE GENOMIC DNA]</scope>
    <source>
        <strain evidence="2">CGMCC 4.7330</strain>
    </source>
</reference>
<accession>A0ABV8DME9</accession>
<evidence type="ECO:0000313" key="1">
    <source>
        <dbReference type="EMBL" id="MFC3961228.1"/>
    </source>
</evidence>
<keyword evidence="2" id="KW-1185">Reference proteome</keyword>
<dbReference type="Proteomes" id="UP001595696">
    <property type="component" value="Unassembled WGS sequence"/>
</dbReference>
<dbReference type="InterPro" id="IPR036388">
    <property type="entry name" value="WH-like_DNA-bd_sf"/>
</dbReference>
<sequence length="74" mass="7774">MGFGTSKAETAVLSVLAPGGMLTAAQIQRDAQLTGWGARRAIGQLESRGLIMAAPYSARWSITPRGLATTRGDR</sequence>
<dbReference type="InterPro" id="IPR036390">
    <property type="entry name" value="WH_DNA-bd_sf"/>
</dbReference>
<gene>
    <name evidence="1" type="ORF">ACFO0B_04425</name>
</gene>
<name>A0ABV8DME9_9NOCA</name>
<protein>
    <submittedName>
        <fullName evidence="1">Uncharacterized protein</fullName>
    </submittedName>
</protein>
<dbReference type="Gene3D" id="1.10.10.10">
    <property type="entry name" value="Winged helix-like DNA-binding domain superfamily/Winged helix DNA-binding domain"/>
    <property type="match status" value="1"/>
</dbReference>